<protein>
    <submittedName>
        <fullName evidence="7">Cytochrome C oxidase subunit IV family protein</fullName>
    </submittedName>
</protein>
<organism evidence="7 8">
    <name type="scientific">Marinobacter salinexigens</name>
    <dbReference type="NCBI Taxonomy" id="2919747"/>
    <lineage>
        <taxon>Bacteria</taxon>
        <taxon>Pseudomonadati</taxon>
        <taxon>Pseudomonadota</taxon>
        <taxon>Gammaproteobacteria</taxon>
        <taxon>Pseudomonadales</taxon>
        <taxon>Marinobacteraceae</taxon>
        <taxon>Marinobacter</taxon>
    </lineage>
</organism>
<reference evidence="7 8" key="1">
    <citation type="submission" date="2019-08" db="EMBL/GenBank/DDBJ databases">
        <title>Marinobacter ZYF650 sp. nov., a marine bacterium isolated from seawater of the Mariana trench.</title>
        <authorList>
            <person name="Ahmad W."/>
        </authorList>
    </citation>
    <scope>NUCLEOTIDE SEQUENCE [LARGE SCALE GENOMIC DNA]</scope>
    <source>
        <strain evidence="7 8">ZYF650</strain>
    </source>
</reference>
<evidence type="ECO:0000256" key="5">
    <source>
        <dbReference type="ARBA" id="ARBA00023136"/>
    </source>
</evidence>
<evidence type="ECO:0000256" key="6">
    <source>
        <dbReference type="SAM" id="Phobius"/>
    </source>
</evidence>
<accession>A0A5B0VMG8</accession>
<evidence type="ECO:0000256" key="1">
    <source>
        <dbReference type="ARBA" id="ARBA00004651"/>
    </source>
</evidence>
<dbReference type="Pfam" id="PF03626">
    <property type="entry name" value="COX4_pro"/>
    <property type="match status" value="1"/>
</dbReference>
<proteinExistence type="predicted"/>
<evidence type="ECO:0000256" key="2">
    <source>
        <dbReference type="ARBA" id="ARBA00022475"/>
    </source>
</evidence>
<name>A0A5B0VMG8_9GAMM</name>
<gene>
    <name evidence="7" type="ORF">FWJ25_02180</name>
</gene>
<keyword evidence="8" id="KW-1185">Reference proteome</keyword>
<dbReference type="RefSeq" id="WP_149598598.1">
    <property type="nucleotide sequence ID" value="NZ_VTUU01000001.1"/>
</dbReference>
<evidence type="ECO:0000313" key="8">
    <source>
        <dbReference type="Proteomes" id="UP000323161"/>
    </source>
</evidence>
<keyword evidence="3 6" id="KW-0812">Transmembrane</keyword>
<feature type="transmembrane region" description="Helical" evidence="6">
    <location>
        <begin position="20"/>
        <end position="35"/>
    </location>
</feature>
<dbReference type="GO" id="GO:0005886">
    <property type="term" value="C:plasma membrane"/>
    <property type="evidence" value="ECO:0007669"/>
    <property type="project" value="UniProtKB-SubCell"/>
</dbReference>
<keyword evidence="2" id="KW-1003">Cell membrane</keyword>
<evidence type="ECO:0000256" key="4">
    <source>
        <dbReference type="ARBA" id="ARBA00022989"/>
    </source>
</evidence>
<dbReference type="Proteomes" id="UP000323161">
    <property type="component" value="Unassembled WGS sequence"/>
</dbReference>
<feature type="transmembrane region" description="Helical" evidence="6">
    <location>
        <begin position="72"/>
        <end position="94"/>
    </location>
</feature>
<sequence>MNLTDNSLSARSSGKNLDRHWMILVGLTLLSAVIAEGAEPSLLITLVISSVIVIKARMIIVHFMELKGASPYIYYLITAYFYVFSILAILVWLFPEPLASLTTIR</sequence>
<comment type="subcellular location">
    <subcellularLocation>
        <location evidence="1">Cell membrane</location>
        <topology evidence="1">Multi-pass membrane protein</topology>
    </subcellularLocation>
</comment>
<keyword evidence="4 6" id="KW-1133">Transmembrane helix</keyword>
<keyword evidence="5 6" id="KW-0472">Membrane</keyword>
<dbReference type="InterPro" id="IPR005171">
    <property type="entry name" value="Cyt_c_oxidase_su4_prok"/>
</dbReference>
<comment type="caution">
    <text evidence="7">The sequence shown here is derived from an EMBL/GenBank/DDBJ whole genome shotgun (WGS) entry which is preliminary data.</text>
</comment>
<dbReference type="EMBL" id="VTUU01000001">
    <property type="protein sequence ID" value="KAA1175960.1"/>
    <property type="molecule type" value="Genomic_DNA"/>
</dbReference>
<evidence type="ECO:0000256" key="3">
    <source>
        <dbReference type="ARBA" id="ARBA00022692"/>
    </source>
</evidence>
<evidence type="ECO:0000313" key="7">
    <source>
        <dbReference type="EMBL" id="KAA1175960.1"/>
    </source>
</evidence>
<dbReference type="AlphaFoldDB" id="A0A5B0VMG8"/>
<feature type="transmembrane region" description="Helical" evidence="6">
    <location>
        <begin position="41"/>
        <end position="60"/>
    </location>
</feature>